<keyword evidence="2" id="KW-0812">Transmembrane</keyword>
<reference evidence="3" key="1">
    <citation type="submission" date="2022-01" db="EMBL/GenBank/DDBJ databases">
        <title>Comparative genomics reveals a dynamic genome evolution in the ectomycorrhizal milk-cap (Lactarius) mushrooms.</title>
        <authorList>
            <consortium name="DOE Joint Genome Institute"/>
            <person name="Lebreton A."/>
            <person name="Tang N."/>
            <person name="Kuo A."/>
            <person name="LaButti K."/>
            <person name="Drula E."/>
            <person name="Barry K."/>
            <person name="Clum A."/>
            <person name="Lipzen A."/>
            <person name="Mousain D."/>
            <person name="Ng V."/>
            <person name="Wang R."/>
            <person name="Wang X."/>
            <person name="Dai Y."/>
            <person name="Henrissat B."/>
            <person name="Grigoriev I.V."/>
            <person name="Guerin-Laguette A."/>
            <person name="Yu F."/>
            <person name="Martin F.M."/>
        </authorList>
    </citation>
    <scope>NUCLEOTIDE SEQUENCE</scope>
    <source>
        <strain evidence="3">QP</strain>
    </source>
</reference>
<dbReference type="AlphaFoldDB" id="A0AAD4L3J9"/>
<evidence type="ECO:0000313" key="4">
    <source>
        <dbReference type="Proteomes" id="UP001201163"/>
    </source>
</evidence>
<protein>
    <recommendedName>
        <fullName evidence="5">Ubiquitin 3 binding protein But2 C-terminal domain-containing protein</fullName>
    </recommendedName>
</protein>
<dbReference type="EMBL" id="JAKELL010000241">
    <property type="protein sequence ID" value="KAH8978216.1"/>
    <property type="molecule type" value="Genomic_DNA"/>
</dbReference>
<proteinExistence type="predicted"/>
<gene>
    <name evidence="3" type="ORF">EDB92DRAFT_1911231</name>
</gene>
<organism evidence="3 4">
    <name type="scientific">Lactarius akahatsu</name>
    <dbReference type="NCBI Taxonomy" id="416441"/>
    <lineage>
        <taxon>Eukaryota</taxon>
        <taxon>Fungi</taxon>
        <taxon>Dikarya</taxon>
        <taxon>Basidiomycota</taxon>
        <taxon>Agaricomycotina</taxon>
        <taxon>Agaricomycetes</taxon>
        <taxon>Russulales</taxon>
        <taxon>Russulaceae</taxon>
        <taxon>Lactarius</taxon>
    </lineage>
</organism>
<feature type="transmembrane region" description="Helical" evidence="2">
    <location>
        <begin position="58"/>
        <end position="81"/>
    </location>
</feature>
<evidence type="ECO:0000313" key="3">
    <source>
        <dbReference type="EMBL" id="KAH8978216.1"/>
    </source>
</evidence>
<dbReference type="Proteomes" id="UP001201163">
    <property type="component" value="Unassembled WGS sequence"/>
</dbReference>
<feature type="region of interest" description="Disordered" evidence="1">
    <location>
        <begin position="1"/>
        <end position="29"/>
    </location>
</feature>
<evidence type="ECO:0000256" key="2">
    <source>
        <dbReference type="SAM" id="Phobius"/>
    </source>
</evidence>
<name>A0AAD4L3J9_9AGAM</name>
<sequence>MLTPSLITSGPMPGQRHTSDPFSMSLHHHTSNGHHESNLYGFSVIQEENYCRRWRLPLWLLLFSGMVSVLTLSFLLTGTVYPNSWTRFSSESMGMFSAAEGFYRPGHQPSTLDNAASRMLEPVSHAPPDFFARISRSGDITTAPRSIGRPSSCGPATLVDNSVSLLVQVRMPHDTPRGARCAVTSGITLTRRLEAAGKAARVQVWSLAQATPDANTWGDSRPQREAHVSSFDVRPGEVRLHSAEFGCPPPSQSVQTFEVACAGGDDDNDDACAVDVWQDLFRVEIRAEGI</sequence>
<keyword evidence="2" id="KW-0472">Membrane</keyword>
<keyword evidence="4" id="KW-1185">Reference proteome</keyword>
<accession>A0AAD4L3J9</accession>
<evidence type="ECO:0000256" key="1">
    <source>
        <dbReference type="SAM" id="MobiDB-lite"/>
    </source>
</evidence>
<comment type="caution">
    <text evidence="3">The sequence shown here is derived from an EMBL/GenBank/DDBJ whole genome shotgun (WGS) entry which is preliminary data.</text>
</comment>
<keyword evidence="2" id="KW-1133">Transmembrane helix</keyword>
<evidence type="ECO:0008006" key="5">
    <source>
        <dbReference type="Google" id="ProtNLM"/>
    </source>
</evidence>